<dbReference type="EMBL" id="JAPJZH010000004">
    <property type="protein sequence ID" value="MDA4845509.1"/>
    <property type="molecule type" value="Genomic_DNA"/>
</dbReference>
<dbReference type="Pfam" id="PF01810">
    <property type="entry name" value="LysE"/>
    <property type="match status" value="1"/>
</dbReference>
<dbReference type="InterPro" id="IPR001123">
    <property type="entry name" value="LeuE-type"/>
</dbReference>
<feature type="transmembrane region" description="Helical" evidence="6">
    <location>
        <begin position="12"/>
        <end position="32"/>
    </location>
</feature>
<feature type="transmembrane region" description="Helical" evidence="6">
    <location>
        <begin position="75"/>
        <end position="92"/>
    </location>
</feature>
<comment type="subcellular location">
    <subcellularLocation>
        <location evidence="1">Cell membrane</location>
        <topology evidence="1">Multi-pass membrane protein</topology>
    </subcellularLocation>
</comment>
<organism evidence="7 8">
    <name type="scientific">Hoeflea poritis</name>
    <dbReference type="NCBI Taxonomy" id="2993659"/>
    <lineage>
        <taxon>Bacteria</taxon>
        <taxon>Pseudomonadati</taxon>
        <taxon>Pseudomonadota</taxon>
        <taxon>Alphaproteobacteria</taxon>
        <taxon>Hyphomicrobiales</taxon>
        <taxon>Rhizobiaceae</taxon>
        <taxon>Hoeflea</taxon>
    </lineage>
</organism>
<sequence length="213" mass="22994">MNFIPDLPVLLAFSVAGLVLAITPGPDMTLFLGRALSEGRAAAIAVITGTMTGVVVHTVLVAFGVSALVVASPTAFAILKTGGAAYLFWLAVQALRQGATFRLNETAPRRRPLLASWSHGLAVNLLNPKIIIFFMTFLPQFVSAADPDIRGKLIFLGLLFNAISFPILIGMIFTADRLSSWLKGNRRIMRSLDYIFASVFSVFAVRILLTEGK</sequence>
<keyword evidence="5 6" id="KW-0472">Membrane</keyword>
<accession>A0ABT4VLC0</accession>
<evidence type="ECO:0000313" key="7">
    <source>
        <dbReference type="EMBL" id="MDA4845509.1"/>
    </source>
</evidence>
<dbReference type="PIRSF" id="PIRSF006324">
    <property type="entry name" value="LeuE"/>
    <property type="match status" value="1"/>
</dbReference>
<dbReference type="PANTHER" id="PTHR30086">
    <property type="entry name" value="ARGININE EXPORTER PROTEIN ARGO"/>
    <property type="match status" value="1"/>
</dbReference>
<evidence type="ECO:0000256" key="6">
    <source>
        <dbReference type="SAM" id="Phobius"/>
    </source>
</evidence>
<protein>
    <submittedName>
        <fullName evidence="7">LysE family translocator</fullName>
    </submittedName>
</protein>
<name>A0ABT4VLC0_9HYPH</name>
<feature type="transmembrane region" description="Helical" evidence="6">
    <location>
        <begin position="113"/>
        <end position="138"/>
    </location>
</feature>
<keyword evidence="2" id="KW-1003">Cell membrane</keyword>
<evidence type="ECO:0000256" key="3">
    <source>
        <dbReference type="ARBA" id="ARBA00022692"/>
    </source>
</evidence>
<proteinExistence type="predicted"/>
<dbReference type="RefSeq" id="WP_271089136.1">
    <property type="nucleotide sequence ID" value="NZ_JAPJZH010000004.1"/>
</dbReference>
<evidence type="ECO:0000256" key="5">
    <source>
        <dbReference type="ARBA" id="ARBA00023136"/>
    </source>
</evidence>
<evidence type="ECO:0000256" key="2">
    <source>
        <dbReference type="ARBA" id="ARBA00022475"/>
    </source>
</evidence>
<feature type="transmembrane region" description="Helical" evidence="6">
    <location>
        <begin position="192"/>
        <end position="209"/>
    </location>
</feature>
<dbReference type="PANTHER" id="PTHR30086:SF20">
    <property type="entry name" value="ARGININE EXPORTER PROTEIN ARGO-RELATED"/>
    <property type="match status" value="1"/>
</dbReference>
<gene>
    <name evidence="7" type="ORF">OOZ53_09135</name>
</gene>
<evidence type="ECO:0000313" key="8">
    <source>
        <dbReference type="Proteomes" id="UP001148313"/>
    </source>
</evidence>
<reference evidence="7" key="1">
    <citation type="submission" date="2022-11" db="EMBL/GenBank/DDBJ databases">
        <title>Hoeflea poritis sp. nov., isolated from scleractinian coral Porites lutea.</title>
        <authorList>
            <person name="Zhang G."/>
            <person name="Wei Q."/>
            <person name="Cai L."/>
        </authorList>
    </citation>
    <scope>NUCLEOTIDE SEQUENCE</scope>
    <source>
        <strain evidence="7">E7-10</strain>
    </source>
</reference>
<dbReference type="Proteomes" id="UP001148313">
    <property type="component" value="Unassembled WGS sequence"/>
</dbReference>
<feature type="transmembrane region" description="Helical" evidence="6">
    <location>
        <begin position="44"/>
        <end position="69"/>
    </location>
</feature>
<keyword evidence="8" id="KW-1185">Reference proteome</keyword>
<feature type="transmembrane region" description="Helical" evidence="6">
    <location>
        <begin position="153"/>
        <end position="172"/>
    </location>
</feature>
<evidence type="ECO:0000256" key="4">
    <source>
        <dbReference type="ARBA" id="ARBA00022989"/>
    </source>
</evidence>
<keyword evidence="3 6" id="KW-0812">Transmembrane</keyword>
<keyword evidence="4 6" id="KW-1133">Transmembrane helix</keyword>
<evidence type="ECO:0000256" key="1">
    <source>
        <dbReference type="ARBA" id="ARBA00004651"/>
    </source>
</evidence>
<comment type="caution">
    <text evidence="7">The sequence shown here is derived from an EMBL/GenBank/DDBJ whole genome shotgun (WGS) entry which is preliminary data.</text>
</comment>